<evidence type="ECO:0000256" key="2">
    <source>
        <dbReference type="PROSITE-ProRule" id="PRU00192"/>
    </source>
</evidence>
<dbReference type="Gene3D" id="1.20.1270.60">
    <property type="entry name" value="Arfaptin homology (AH) domain/BAR domain"/>
    <property type="match status" value="1"/>
</dbReference>
<proteinExistence type="predicted"/>
<sequence>MGMTTKREVMRGGSNDPEFDEYHRQFSAIEQGAEKLIKDTKAFVDAVTALFAAGAGFANHFTTVFEPLSGEYDLLGNHPDASHTIKSITTYQEMMEELKALIGPELELIESRILGPANEFQAIVKLIRKTITKRDHKLTDYDRHNSSLTKLRDKKEKSLNDEKNLFKLEQEFEIATNEYEYINSALKQDLLRFIELAAHFIDPLFNSFYYMQLNIFYLILEKMNNFSEATKYDITNVPGSQIAADYEEKRSDAWQQIENLNIIKRLISVSKMVQASRSQNLGKPVVGPSNSLTPPASRTVSSSSFKKSPPPPPGASASRAPPPPYSPSPSHEENQQTSYTATKRAPPPPPIKPKPKPPVAVKYVVALYDFTAQADGDLSFHAGDRIELVERTASTEDWWTGRLNGEQGVFPDVENRKLCSGDMIVE</sequence>
<dbReference type="GO" id="GO:0051666">
    <property type="term" value="P:actin cortical patch localization"/>
    <property type="evidence" value="ECO:0007669"/>
    <property type="project" value="InterPro"/>
</dbReference>
<dbReference type="Gene3D" id="2.30.30.40">
    <property type="entry name" value="SH3 Domains"/>
    <property type="match status" value="1"/>
</dbReference>
<protein>
    <recommendedName>
        <fullName evidence="8">BAR domain-containing protein</fullName>
    </recommendedName>
</protein>
<dbReference type="Proteomes" id="UP000242287">
    <property type="component" value="Unassembled WGS sequence"/>
</dbReference>
<evidence type="ECO:0008006" key="8">
    <source>
        <dbReference type="Google" id="ProtNLM"/>
    </source>
</evidence>
<feature type="compositionally biased region" description="Pro residues" evidence="3">
    <location>
        <begin position="308"/>
        <end position="327"/>
    </location>
</feature>
<evidence type="ECO:0000259" key="4">
    <source>
        <dbReference type="PROSITE" id="PS50002"/>
    </source>
</evidence>
<dbReference type="GO" id="GO:0043332">
    <property type="term" value="C:mating projection tip"/>
    <property type="evidence" value="ECO:0007669"/>
    <property type="project" value="TreeGrafter"/>
</dbReference>
<dbReference type="InterPro" id="IPR036028">
    <property type="entry name" value="SH3-like_dom_sf"/>
</dbReference>
<evidence type="ECO:0000313" key="7">
    <source>
        <dbReference type="Proteomes" id="UP000242287"/>
    </source>
</evidence>
<dbReference type="InterPro" id="IPR001452">
    <property type="entry name" value="SH3_domain"/>
</dbReference>
<organism evidence="6 7">
    <name type="scientific">Amanita thiersii Skay4041</name>
    <dbReference type="NCBI Taxonomy" id="703135"/>
    <lineage>
        <taxon>Eukaryota</taxon>
        <taxon>Fungi</taxon>
        <taxon>Dikarya</taxon>
        <taxon>Basidiomycota</taxon>
        <taxon>Agaricomycotina</taxon>
        <taxon>Agaricomycetes</taxon>
        <taxon>Agaricomycetidae</taxon>
        <taxon>Agaricales</taxon>
        <taxon>Pluteineae</taxon>
        <taxon>Amanitaceae</taxon>
        <taxon>Amanita</taxon>
    </lineage>
</organism>
<dbReference type="CDD" id="cd07599">
    <property type="entry name" value="BAR_Rvs167p"/>
    <property type="match status" value="1"/>
</dbReference>
<dbReference type="GO" id="GO:0006897">
    <property type="term" value="P:endocytosis"/>
    <property type="evidence" value="ECO:0007669"/>
    <property type="project" value="InterPro"/>
</dbReference>
<dbReference type="PANTHER" id="PTHR47174">
    <property type="entry name" value="BRIDGING INTEGRATOR 3"/>
    <property type="match status" value="1"/>
</dbReference>
<dbReference type="FunFam" id="2.30.30.40:FF:000100">
    <property type="entry name" value="SH3 domain-containing YSC84-like protein 1"/>
    <property type="match status" value="1"/>
</dbReference>
<dbReference type="SMART" id="SM00326">
    <property type="entry name" value="SH3"/>
    <property type="match status" value="1"/>
</dbReference>
<dbReference type="GO" id="GO:0030479">
    <property type="term" value="C:actin cortical patch"/>
    <property type="evidence" value="ECO:0007669"/>
    <property type="project" value="TreeGrafter"/>
</dbReference>
<dbReference type="InterPro" id="IPR027267">
    <property type="entry name" value="AH/BAR_dom_sf"/>
</dbReference>
<dbReference type="GO" id="GO:0008289">
    <property type="term" value="F:lipid binding"/>
    <property type="evidence" value="ECO:0007669"/>
    <property type="project" value="TreeGrafter"/>
</dbReference>
<name>A0A2A9P0P8_9AGAR</name>
<dbReference type="InterPro" id="IPR004148">
    <property type="entry name" value="BAR_dom"/>
</dbReference>
<dbReference type="Pfam" id="PF00018">
    <property type="entry name" value="SH3_1"/>
    <property type="match status" value="1"/>
</dbReference>
<evidence type="ECO:0000256" key="3">
    <source>
        <dbReference type="SAM" id="MobiDB-lite"/>
    </source>
</evidence>
<dbReference type="SUPFAM" id="SSF50044">
    <property type="entry name" value="SH3-domain"/>
    <property type="match status" value="1"/>
</dbReference>
<dbReference type="GO" id="GO:1990528">
    <property type="term" value="C:Rvs161p-Rvs167p complex"/>
    <property type="evidence" value="ECO:0007669"/>
    <property type="project" value="TreeGrafter"/>
</dbReference>
<keyword evidence="7" id="KW-1185">Reference proteome</keyword>
<dbReference type="Pfam" id="PF03114">
    <property type="entry name" value="BAR"/>
    <property type="match status" value="1"/>
</dbReference>
<feature type="domain" description="SH3" evidence="4">
    <location>
        <begin position="359"/>
        <end position="420"/>
    </location>
</feature>
<reference evidence="6 7" key="1">
    <citation type="submission" date="2014-02" db="EMBL/GenBank/DDBJ databases">
        <title>Transposable element dynamics among asymbiotic and ectomycorrhizal Amanita fungi.</title>
        <authorList>
            <consortium name="DOE Joint Genome Institute"/>
            <person name="Hess J."/>
            <person name="Skrede I."/>
            <person name="Wolfe B."/>
            <person name="LaButti K."/>
            <person name="Ohm R.A."/>
            <person name="Grigoriev I.V."/>
            <person name="Pringle A."/>
        </authorList>
    </citation>
    <scope>NUCLEOTIDE SEQUENCE [LARGE SCALE GENOMIC DNA]</scope>
    <source>
        <strain evidence="6 7">SKay4041</strain>
    </source>
</reference>
<dbReference type="PANTHER" id="PTHR47174:SF1">
    <property type="entry name" value="REDUCED VIABILITY UPON STARVATION PROTEIN 167"/>
    <property type="match status" value="1"/>
</dbReference>
<dbReference type="OrthoDB" id="2159336at2759"/>
<feature type="domain" description="BAR" evidence="5">
    <location>
        <begin position="4"/>
        <end position="236"/>
    </location>
</feature>
<evidence type="ECO:0000259" key="5">
    <source>
        <dbReference type="PROSITE" id="PS51021"/>
    </source>
</evidence>
<dbReference type="GO" id="GO:0031097">
    <property type="term" value="C:medial cortex"/>
    <property type="evidence" value="ECO:0007669"/>
    <property type="project" value="TreeGrafter"/>
</dbReference>
<evidence type="ECO:0000256" key="1">
    <source>
        <dbReference type="ARBA" id="ARBA00022443"/>
    </source>
</evidence>
<evidence type="ECO:0000313" key="6">
    <source>
        <dbReference type="EMBL" id="PFH54691.1"/>
    </source>
</evidence>
<dbReference type="PROSITE" id="PS50002">
    <property type="entry name" value="SH3"/>
    <property type="match status" value="1"/>
</dbReference>
<dbReference type="STRING" id="703135.A0A2A9P0P8"/>
<feature type="region of interest" description="Disordered" evidence="3">
    <location>
        <begin position="278"/>
        <end position="357"/>
    </location>
</feature>
<dbReference type="AlphaFoldDB" id="A0A2A9P0P8"/>
<dbReference type="PRINTS" id="PR00452">
    <property type="entry name" value="SH3DOMAIN"/>
</dbReference>
<gene>
    <name evidence="6" type="ORF">AMATHDRAFT_72453</name>
</gene>
<dbReference type="InterPro" id="IPR046982">
    <property type="entry name" value="BIN3/RVS161-like"/>
</dbReference>
<accession>A0A2A9P0P8</accession>
<feature type="compositionally biased region" description="Low complexity" evidence="3">
    <location>
        <begin position="296"/>
        <end position="307"/>
    </location>
</feature>
<dbReference type="PROSITE" id="PS51021">
    <property type="entry name" value="BAR"/>
    <property type="match status" value="1"/>
</dbReference>
<dbReference type="GO" id="GO:0097320">
    <property type="term" value="P:plasma membrane tubulation"/>
    <property type="evidence" value="ECO:0007669"/>
    <property type="project" value="TreeGrafter"/>
</dbReference>
<dbReference type="EMBL" id="KZ301969">
    <property type="protein sequence ID" value="PFH54691.1"/>
    <property type="molecule type" value="Genomic_DNA"/>
</dbReference>
<dbReference type="SUPFAM" id="SSF103657">
    <property type="entry name" value="BAR/IMD domain-like"/>
    <property type="match status" value="1"/>
</dbReference>
<feature type="compositionally biased region" description="Pro residues" evidence="3">
    <location>
        <begin position="345"/>
        <end position="357"/>
    </location>
</feature>
<keyword evidence="1 2" id="KW-0728">SH3 domain</keyword>
<dbReference type="SMART" id="SM00721">
    <property type="entry name" value="BAR"/>
    <property type="match status" value="1"/>
</dbReference>